<name>A0A6A4NTZ7_LUPAL</name>
<gene>
    <name evidence="1" type="ORF">Lalb_Chr21g0314751</name>
</gene>
<sequence length="149" mass="17060">MIEANVKLDLYSYNIWLSSHESQGSSKKMEQAYELLTKDRDIVPNWTLKVGYDIGFVCFVVIGFLGKLESTIAELEKSKHILETVKEERGCKRFSHSLSVGNTQVASYKARGVSKNICMIWNLILKSSRYCCCINFFLLFQLDVFILGK</sequence>
<organism evidence="1 2">
    <name type="scientific">Lupinus albus</name>
    <name type="common">White lupine</name>
    <name type="synonym">Lupinus termis</name>
    <dbReference type="NCBI Taxonomy" id="3870"/>
    <lineage>
        <taxon>Eukaryota</taxon>
        <taxon>Viridiplantae</taxon>
        <taxon>Streptophyta</taxon>
        <taxon>Embryophyta</taxon>
        <taxon>Tracheophyta</taxon>
        <taxon>Spermatophyta</taxon>
        <taxon>Magnoliopsida</taxon>
        <taxon>eudicotyledons</taxon>
        <taxon>Gunneridae</taxon>
        <taxon>Pentapetalae</taxon>
        <taxon>rosids</taxon>
        <taxon>fabids</taxon>
        <taxon>Fabales</taxon>
        <taxon>Fabaceae</taxon>
        <taxon>Papilionoideae</taxon>
        <taxon>50 kb inversion clade</taxon>
        <taxon>genistoids sensu lato</taxon>
        <taxon>core genistoids</taxon>
        <taxon>Genisteae</taxon>
        <taxon>Lupinus</taxon>
    </lineage>
</organism>
<keyword evidence="2" id="KW-1185">Reference proteome</keyword>
<dbReference type="AlphaFoldDB" id="A0A6A4NTZ7"/>
<reference evidence="2" key="1">
    <citation type="journal article" date="2020" name="Nat. Commun.">
        <title>Genome sequence of the cluster root forming white lupin.</title>
        <authorList>
            <person name="Hufnagel B."/>
            <person name="Marques A."/>
            <person name="Soriano A."/>
            <person name="Marques L."/>
            <person name="Divol F."/>
            <person name="Doumas P."/>
            <person name="Sallet E."/>
            <person name="Mancinotti D."/>
            <person name="Carrere S."/>
            <person name="Marande W."/>
            <person name="Arribat S."/>
            <person name="Keller J."/>
            <person name="Huneau C."/>
            <person name="Blein T."/>
            <person name="Aime D."/>
            <person name="Laguerre M."/>
            <person name="Taylor J."/>
            <person name="Schubert V."/>
            <person name="Nelson M."/>
            <person name="Geu-Flores F."/>
            <person name="Crespi M."/>
            <person name="Gallardo-Guerrero K."/>
            <person name="Delaux P.-M."/>
            <person name="Salse J."/>
            <person name="Berges H."/>
            <person name="Guyot R."/>
            <person name="Gouzy J."/>
            <person name="Peret B."/>
        </authorList>
    </citation>
    <scope>NUCLEOTIDE SEQUENCE [LARGE SCALE GENOMIC DNA]</scope>
    <source>
        <strain evidence="2">cv. Amiga</strain>
    </source>
</reference>
<accession>A0A6A4NTZ7</accession>
<proteinExistence type="predicted"/>
<dbReference type="EMBL" id="WOCE01000021">
    <property type="protein sequence ID" value="KAE9589987.1"/>
    <property type="molecule type" value="Genomic_DNA"/>
</dbReference>
<evidence type="ECO:0000313" key="1">
    <source>
        <dbReference type="EMBL" id="KAE9589987.1"/>
    </source>
</evidence>
<dbReference type="Proteomes" id="UP000447434">
    <property type="component" value="Chromosome 21"/>
</dbReference>
<comment type="caution">
    <text evidence="1">The sequence shown here is derived from an EMBL/GenBank/DDBJ whole genome shotgun (WGS) entry which is preliminary data.</text>
</comment>
<evidence type="ECO:0000313" key="2">
    <source>
        <dbReference type="Proteomes" id="UP000447434"/>
    </source>
</evidence>
<protein>
    <submittedName>
        <fullName evidence="1">Putative pentatricopeptide</fullName>
    </submittedName>
</protein>